<proteinExistence type="predicted"/>
<protein>
    <submittedName>
        <fullName evidence="1">Uncharacterized protein</fullName>
    </submittedName>
</protein>
<accession>A0A5U0QR39</accession>
<dbReference type="EMBL" id="AAGIRW010000059">
    <property type="protein sequence ID" value="EBO4965930.1"/>
    <property type="molecule type" value="Genomic_DNA"/>
</dbReference>
<evidence type="ECO:0000313" key="1">
    <source>
        <dbReference type="EMBL" id="EBO4965930.1"/>
    </source>
</evidence>
<comment type="caution">
    <text evidence="1">The sequence shown here is derived from an EMBL/GenBank/DDBJ whole genome shotgun (WGS) entry which is preliminary data.</text>
</comment>
<gene>
    <name evidence="1" type="ORF">DO374_15310</name>
</gene>
<name>A0A5U0QR39_SALER</name>
<organism evidence="1">
    <name type="scientific">Salmonella enterica</name>
    <name type="common">Salmonella choleraesuis</name>
    <dbReference type="NCBI Taxonomy" id="28901"/>
    <lineage>
        <taxon>Bacteria</taxon>
        <taxon>Pseudomonadati</taxon>
        <taxon>Pseudomonadota</taxon>
        <taxon>Gammaproteobacteria</taxon>
        <taxon>Enterobacterales</taxon>
        <taxon>Enterobacteriaceae</taxon>
        <taxon>Salmonella</taxon>
    </lineage>
</organism>
<sequence>MNAPQEKIPRKYTEKEEITLEENLTPEQRLMVCRVFKSVSTKGISNPDTIKELSLWSIWKVLLTGLHGWR</sequence>
<dbReference type="AlphaFoldDB" id="A0A5U0QR39"/>
<reference evidence="1" key="1">
    <citation type="submission" date="2018-06" db="EMBL/GenBank/DDBJ databases">
        <authorList>
            <consortium name="PulseNet: The National Subtyping Network for Foodborne Disease Surveillance"/>
            <person name="Tarr C.L."/>
            <person name="Trees E."/>
            <person name="Katz L.S."/>
            <person name="Carleton-Romer H.A."/>
            <person name="Stroika S."/>
            <person name="Kucerova Z."/>
            <person name="Roache K.F."/>
            <person name="Sabol A.L."/>
            <person name="Besser J."/>
            <person name="Gerner-Smidt P."/>
        </authorList>
    </citation>
    <scope>NUCLEOTIDE SEQUENCE</scope>
    <source>
        <strain evidence="1">PNUSAS037973</strain>
    </source>
</reference>